<dbReference type="RefSeq" id="WP_225672272.1">
    <property type="nucleotide sequence ID" value="NZ_JAEDAH010000020.1"/>
</dbReference>
<comment type="caution">
    <text evidence="3">The sequence shown here is derived from an EMBL/GenBank/DDBJ whole genome shotgun (WGS) entry which is preliminary data.</text>
</comment>
<dbReference type="NCBIfam" id="TIGR00847">
    <property type="entry name" value="ccoS"/>
    <property type="match status" value="1"/>
</dbReference>
<evidence type="ECO:0000256" key="1">
    <source>
        <dbReference type="SAM" id="MobiDB-lite"/>
    </source>
</evidence>
<feature type="compositionally biased region" description="Basic and acidic residues" evidence="1">
    <location>
        <begin position="45"/>
        <end position="62"/>
    </location>
</feature>
<accession>A0ABS7ZP39</accession>
<evidence type="ECO:0000256" key="2">
    <source>
        <dbReference type="SAM" id="Phobius"/>
    </source>
</evidence>
<evidence type="ECO:0000313" key="4">
    <source>
        <dbReference type="Proteomes" id="UP000714380"/>
    </source>
</evidence>
<dbReference type="Proteomes" id="UP000714380">
    <property type="component" value="Unassembled WGS sequence"/>
</dbReference>
<dbReference type="PANTHER" id="PTHR41532">
    <property type="entry name" value="FIXS PROTEIN"/>
    <property type="match status" value="1"/>
</dbReference>
<feature type="region of interest" description="Disordered" evidence="1">
    <location>
        <begin position="45"/>
        <end position="70"/>
    </location>
</feature>
<keyword evidence="2" id="KW-0812">Transmembrane</keyword>
<protein>
    <submittedName>
        <fullName evidence="3">Cbb3-type cytochrome oxidase assembly protein CcoS</fullName>
    </submittedName>
</protein>
<keyword evidence="2" id="KW-0472">Membrane</keyword>
<name>A0ABS7ZP39_9GAMM</name>
<dbReference type="PANTHER" id="PTHR41532:SF1">
    <property type="entry name" value="FIXS PROTEIN"/>
    <property type="match status" value="1"/>
</dbReference>
<gene>
    <name evidence="3" type="primary">ccoS</name>
    <name evidence="3" type="ORF">I9W95_04440</name>
</gene>
<dbReference type="InterPro" id="IPR004714">
    <property type="entry name" value="Cyt_oxidase_maturation_cbb3"/>
</dbReference>
<dbReference type="EMBL" id="JAEDAH010000020">
    <property type="protein sequence ID" value="MCA6062852.1"/>
    <property type="molecule type" value="Genomic_DNA"/>
</dbReference>
<keyword evidence="4" id="KW-1185">Reference proteome</keyword>
<dbReference type="Pfam" id="PF03597">
    <property type="entry name" value="FixS"/>
    <property type="match status" value="1"/>
</dbReference>
<proteinExistence type="predicted"/>
<sequence>MDIIYALVPLSILLIGIAVLVFFWAVKSGQFEDLESPAHRILFDDDDDLKPSARSEEARDSDSEPSANSK</sequence>
<keyword evidence="2" id="KW-1133">Transmembrane helix</keyword>
<reference evidence="3 4" key="1">
    <citation type="submission" date="2020-12" db="EMBL/GenBank/DDBJ databases">
        <title>Novel Thalassolituus-related marine hydrocarbonoclastic bacteria mediated algae-derived hydrocarbons mineralization in twilight zone of the northern South China Sea.</title>
        <authorList>
            <person name="Dong C."/>
        </authorList>
    </citation>
    <scope>NUCLEOTIDE SEQUENCE [LARGE SCALE GENOMIC DNA]</scope>
    <source>
        <strain evidence="3 4">IMCC1826</strain>
    </source>
</reference>
<feature type="transmembrane region" description="Helical" evidence="2">
    <location>
        <begin position="6"/>
        <end position="26"/>
    </location>
</feature>
<organism evidence="3 4">
    <name type="scientific">Thalassolituus marinus</name>
    <dbReference type="NCBI Taxonomy" id="671053"/>
    <lineage>
        <taxon>Bacteria</taxon>
        <taxon>Pseudomonadati</taxon>
        <taxon>Pseudomonadota</taxon>
        <taxon>Gammaproteobacteria</taxon>
        <taxon>Oceanospirillales</taxon>
        <taxon>Oceanospirillaceae</taxon>
        <taxon>Thalassolituus</taxon>
    </lineage>
</organism>
<evidence type="ECO:0000313" key="3">
    <source>
        <dbReference type="EMBL" id="MCA6062852.1"/>
    </source>
</evidence>